<dbReference type="InterPro" id="IPR003903">
    <property type="entry name" value="UIM_dom"/>
</dbReference>
<sequence>MVLEATMIILDNSEFMRNGDYLPSRFSAQLDSVDFIFHAKTNSNPENTVGLMSMGGDGPQVLTTLTADFGRILAGIHDTKISKGIHFSTGIQVALLALKHRQNKVHHQRIIVFVGSPIDEDEKELERLAKRLKKNSVAIDLINFGEHEVNTSKLERFISIVSNHDNSHLVTIPQGPKLLYESIQYSPMFAEEGSSTGFATASGEDFDFGADPNVDPELALALRLSLEEERSRQARERERQETKSTLPKFEEGDDRGDGDGDFKMQDK</sequence>
<dbReference type="GO" id="GO:0036435">
    <property type="term" value="F:K48-linked polyubiquitin modification-dependent protein binding"/>
    <property type="evidence" value="ECO:0007669"/>
    <property type="project" value="UniProtKB-ARBA"/>
</dbReference>
<comment type="similarity">
    <text evidence="1">Belongs to the proteasome subunit S5A family.</text>
</comment>
<evidence type="ECO:0000256" key="2">
    <source>
        <dbReference type="ARBA" id="ARBA00022942"/>
    </source>
</evidence>
<dbReference type="Gene3D" id="3.40.50.410">
    <property type="entry name" value="von Willebrand factor, type A domain"/>
    <property type="match status" value="1"/>
</dbReference>
<dbReference type="InterPro" id="IPR027040">
    <property type="entry name" value="PSMD4"/>
</dbReference>
<dbReference type="GO" id="GO:0005634">
    <property type="term" value="C:nucleus"/>
    <property type="evidence" value="ECO:0007669"/>
    <property type="project" value="TreeGrafter"/>
</dbReference>
<evidence type="ECO:0000256" key="1">
    <source>
        <dbReference type="ARBA" id="ARBA00005574"/>
    </source>
</evidence>
<feature type="compositionally biased region" description="Basic and acidic residues" evidence="3">
    <location>
        <begin position="228"/>
        <end position="242"/>
    </location>
</feature>
<dbReference type="Proteomes" id="UP000094565">
    <property type="component" value="Chromosome 3"/>
</dbReference>
<dbReference type="PROSITE" id="PS50234">
    <property type="entry name" value="VWFA"/>
    <property type="match status" value="1"/>
</dbReference>
<evidence type="ECO:0000256" key="3">
    <source>
        <dbReference type="SAM" id="MobiDB-lite"/>
    </source>
</evidence>
<name>A0A1B2JG23_PICPA</name>
<dbReference type="CDD" id="cd01452">
    <property type="entry name" value="VWA_26S_proteasome_subunit"/>
    <property type="match status" value="1"/>
</dbReference>
<dbReference type="FunFam" id="3.40.50.410:FF:000005">
    <property type="entry name" value="26S proteasome non-ATPase regulatory subunit 4"/>
    <property type="match status" value="1"/>
</dbReference>
<feature type="region of interest" description="Disordered" evidence="3">
    <location>
        <begin position="228"/>
        <end position="267"/>
    </location>
</feature>
<dbReference type="SMART" id="SM00327">
    <property type="entry name" value="VWA"/>
    <property type="match status" value="1"/>
</dbReference>
<gene>
    <name evidence="5" type="primary">RPN10</name>
    <name evidence="5" type="ORF">ATY40_BA7503412</name>
</gene>
<evidence type="ECO:0000313" key="6">
    <source>
        <dbReference type="Proteomes" id="UP000094565"/>
    </source>
</evidence>
<dbReference type="Pfam" id="PF13519">
    <property type="entry name" value="VWA_2"/>
    <property type="match status" value="1"/>
</dbReference>
<reference evidence="5 6" key="1">
    <citation type="submission" date="2016-02" db="EMBL/GenBank/DDBJ databases">
        <title>Comparative genomic and transcriptomic foundation for Pichia pastoris.</title>
        <authorList>
            <person name="Love K.R."/>
            <person name="Shah K.A."/>
            <person name="Whittaker C.A."/>
            <person name="Wu J."/>
            <person name="Bartlett M.C."/>
            <person name="Ma D."/>
            <person name="Leeson R.L."/>
            <person name="Priest M."/>
            <person name="Young S.K."/>
            <person name="Love J.C."/>
        </authorList>
    </citation>
    <scope>NUCLEOTIDE SEQUENCE [LARGE SCALE GENOMIC DNA]</scope>
    <source>
        <strain evidence="5 6">ATCC 28485</strain>
    </source>
</reference>
<dbReference type="OrthoDB" id="1731724at2759"/>
<evidence type="ECO:0000259" key="4">
    <source>
        <dbReference type="PROSITE" id="PS50234"/>
    </source>
</evidence>
<dbReference type="GO" id="GO:0005829">
    <property type="term" value="C:cytosol"/>
    <property type="evidence" value="ECO:0007669"/>
    <property type="project" value="TreeGrafter"/>
</dbReference>
<keyword evidence="6" id="KW-1185">Reference proteome</keyword>
<feature type="domain" description="VWFA" evidence="4">
    <location>
        <begin position="5"/>
        <end position="188"/>
    </location>
</feature>
<feature type="compositionally biased region" description="Basic and acidic residues" evidence="3">
    <location>
        <begin position="255"/>
        <end position="267"/>
    </location>
</feature>
<dbReference type="AlphaFoldDB" id="A0A1B2JG23"/>
<keyword evidence="2" id="KW-0647">Proteasome</keyword>
<organism evidence="5 6">
    <name type="scientific">Komagataella pastoris</name>
    <name type="common">Yeast</name>
    <name type="synonym">Pichia pastoris</name>
    <dbReference type="NCBI Taxonomy" id="4922"/>
    <lineage>
        <taxon>Eukaryota</taxon>
        <taxon>Fungi</taxon>
        <taxon>Dikarya</taxon>
        <taxon>Ascomycota</taxon>
        <taxon>Saccharomycotina</taxon>
        <taxon>Pichiomycetes</taxon>
        <taxon>Pichiales</taxon>
        <taxon>Pichiaceae</taxon>
        <taxon>Komagataella</taxon>
    </lineage>
</organism>
<dbReference type="EMBL" id="CP014586">
    <property type="protein sequence ID" value="ANZ76980.1"/>
    <property type="molecule type" value="Genomic_DNA"/>
</dbReference>
<dbReference type="PANTHER" id="PTHR10223">
    <property type="entry name" value="26S PROTEASOME NON-ATPASE REGULATORY SUBUNIT 4"/>
    <property type="match status" value="1"/>
</dbReference>
<dbReference type="SUPFAM" id="SSF53300">
    <property type="entry name" value="vWA-like"/>
    <property type="match status" value="1"/>
</dbReference>
<dbReference type="PANTHER" id="PTHR10223:SF0">
    <property type="entry name" value="26S PROTEASOME NON-ATPASE REGULATORY SUBUNIT 4"/>
    <property type="match status" value="1"/>
</dbReference>
<protein>
    <submittedName>
        <fullName evidence="5">BA75_03412T0</fullName>
    </submittedName>
</protein>
<accession>A0A1B2JG23</accession>
<dbReference type="GO" id="GO:0043161">
    <property type="term" value="P:proteasome-mediated ubiquitin-dependent protein catabolic process"/>
    <property type="evidence" value="ECO:0007669"/>
    <property type="project" value="TreeGrafter"/>
</dbReference>
<dbReference type="GO" id="GO:0008540">
    <property type="term" value="C:proteasome regulatory particle, base subcomplex"/>
    <property type="evidence" value="ECO:0007669"/>
    <property type="project" value="TreeGrafter"/>
</dbReference>
<proteinExistence type="inferred from homology"/>
<dbReference type="InterPro" id="IPR002035">
    <property type="entry name" value="VWF_A"/>
</dbReference>
<evidence type="ECO:0000313" key="5">
    <source>
        <dbReference type="EMBL" id="ANZ76980.1"/>
    </source>
</evidence>
<dbReference type="InterPro" id="IPR036465">
    <property type="entry name" value="vWFA_dom_sf"/>
</dbReference>
<dbReference type="PROSITE" id="PS50330">
    <property type="entry name" value="UIM"/>
    <property type="match status" value="1"/>
</dbReference>
<dbReference type="Gene3D" id="1.10.287.3990">
    <property type="match status" value="1"/>
</dbReference>